<keyword evidence="5" id="KW-1185">Reference proteome</keyword>
<evidence type="ECO:0000313" key="4">
    <source>
        <dbReference type="EMBL" id="KAF6161426.1"/>
    </source>
</evidence>
<dbReference type="PANTHER" id="PTHR36377:SF1">
    <property type="entry name" value="DNA MISMATCH REPAIR PROTEIN"/>
    <property type="match status" value="1"/>
</dbReference>
<comment type="caution">
    <text evidence="4">The sequence shown here is derived from an EMBL/GenBank/DDBJ whole genome shotgun (WGS) entry which is preliminary data.</text>
</comment>
<keyword evidence="2" id="KW-0804">Transcription</keyword>
<evidence type="ECO:0000256" key="2">
    <source>
        <dbReference type="ARBA" id="ARBA00022472"/>
    </source>
</evidence>
<dbReference type="GO" id="GO:0003676">
    <property type="term" value="F:nucleic acid binding"/>
    <property type="evidence" value="ECO:0007669"/>
    <property type="project" value="InterPro"/>
</dbReference>
<reference evidence="4 5" key="1">
    <citation type="journal article" date="2020" name="IScience">
        <title>Genome Sequencing of the Endangered Kingdonia uniflora (Circaeasteraceae, Ranunculales) Reveals Potential Mechanisms of Evolutionary Specialization.</title>
        <authorList>
            <person name="Sun Y."/>
            <person name="Deng T."/>
            <person name="Zhang A."/>
            <person name="Moore M.J."/>
            <person name="Landis J.B."/>
            <person name="Lin N."/>
            <person name="Zhang H."/>
            <person name="Zhang X."/>
            <person name="Huang J."/>
            <person name="Zhang X."/>
            <person name="Sun H."/>
            <person name="Wang H."/>
        </authorList>
    </citation>
    <scope>NUCLEOTIDE SEQUENCE [LARGE SCALE GENOMIC DNA]</scope>
    <source>
        <strain evidence="4">TB1705</strain>
        <tissue evidence="4">Leaf</tissue>
    </source>
</reference>
<name>A0A7J7N2T7_9MAGN</name>
<accession>A0A7J7N2T7</accession>
<dbReference type="Pfam" id="PF02536">
    <property type="entry name" value="mTERF"/>
    <property type="match status" value="1"/>
</dbReference>
<dbReference type="EMBL" id="JACGCM010001129">
    <property type="protein sequence ID" value="KAF6161426.1"/>
    <property type="molecule type" value="Genomic_DNA"/>
</dbReference>
<protein>
    <submittedName>
        <fullName evidence="4">Uncharacterized protein</fullName>
    </submittedName>
</protein>
<dbReference type="InterPro" id="IPR038538">
    <property type="entry name" value="MTERF_sf"/>
</dbReference>
<keyword evidence="2" id="KW-0806">Transcription termination</keyword>
<dbReference type="InterPro" id="IPR003690">
    <property type="entry name" value="MTERF"/>
</dbReference>
<dbReference type="Proteomes" id="UP000541444">
    <property type="component" value="Unassembled WGS sequence"/>
</dbReference>
<dbReference type="AlphaFoldDB" id="A0A7J7N2T7"/>
<keyword evidence="3" id="KW-0809">Transit peptide</keyword>
<evidence type="ECO:0000256" key="3">
    <source>
        <dbReference type="ARBA" id="ARBA00022946"/>
    </source>
</evidence>
<evidence type="ECO:0000256" key="1">
    <source>
        <dbReference type="ARBA" id="ARBA00007692"/>
    </source>
</evidence>
<dbReference type="Gene3D" id="1.25.70.10">
    <property type="entry name" value="Transcription termination factor 3, mitochondrial"/>
    <property type="match status" value="1"/>
</dbReference>
<dbReference type="PANTHER" id="PTHR36377">
    <property type="entry name" value="DNA MISMATCH REPAIR PROTEIN"/>
    <property type="match status" value="1"/>
</dbReference>
<organism evidence="4 5">
    <name type="scientific">Kingdonia uniflora</name>
    <dbReference type="NCBI Taxonomy" id="39325"/>
    <lineage>
        <taxon>Eukaryota</taxon>
        <taxon>Viridiplantae</taxon>
        <taxon>Streptophyta</taxon>
        <taxon>Embryophyta</taxon>
        <taxon>Tracheophyta</taxon>
        <taxon>Spermatophyta</taxon>
        <taxon>Magnoliopsida</taxon>
        <taxon>Ranunculales</taxon>
        <taxon>Circaeasteraceae</taxon>
        <taxon>Kingdonia</taxon>
    </lineage>
</organism>
<gene>
    <name evidence="4" type="ORF">GIB67_009305</name>
</gene>
<dbReference type="GO" id="GO:0006353">
    <property type="term" value="P:DNA-templated transcription termination"/>
    <property type="evidence" value="ECO:0007669"/>
    <property type="project" value="UniProtKB-KW"/>
</dbReference>
<comment type="similarity">
    <text evidence="1">Belongs to the mTERF family.</text>
</comment>
<proteinExistence type="inferred from homology"/>
<keyword evidence="2" id="KW-0805">Transcription regulation</keyword>
<sequence length="229" mass="26314">GFVIFPPWENALSKINGAKEFEIIESWEADSVVELFRSHGFTDAHIAIFIRKRPSVLLADAEKTLKPKIEYFKSLGMSTTELAKMVTREPRLLSKDLGKQIIPSYNFIKEFVYTDNNLTAVLKRYPQLLWCNVEEVMRPNISLLRTHGVPEPNISSIHMKFLDWYLKIAAVSAMIGASMELFMVKTGFYDKVTVLESEKRAWDNSPEAQALREALDPWRNKDAETRKNS</sequence>
<dbReference type="SMART" id="SM00733">
    <property type="entry name" value="Mterf"/>
    <property type="match status" value="3"/>
</dbReference>
<evidence type="ECO:0000313" key="5">
    <source>
        <dbReference type="Proteomes" id="UP000541444"/>
    </source>
</evidence>
<feature type="non-terminal residue" evidence="4">
    <location>
        <position position="1"/>
    </location>
</feature>
<dbReference type="OrthoDB" id="1845550at2759"/>